<keyword evidence="5" id="KW-0479">Metal-binding</keyword>
<comment type="caution">
    <text evidence="16">The sequence shown here is derived from an EMBL/GenBank/DDBJ whole genome shotgun (WGS) entry which is preliminary data.</text>
</comment>
<evidence type="ECO:0000256" key="7">
    <source>
        <dbReference type="ARBA" id="ARBA00022771"/>
    </source>
</evidence>
<accession>A0ABD3X5P0</accession>
<feature type="compositionally biased region" description="Polar residues" evidence="14">
    <location>
        <begin position="535"/>
        <end position="546"/>
    </location>
</feature>
<dbReference type="Gene3D" id="3.30.160.60">
    <property type="entry name" value="Classic Zinc Finger"/>
    <property type="match status" value="5"/>
</dbReference>
<feature type="domain" description="C2H2-type" evidence="15">
    <location>
        <begin position="234"/>
        <end position="266"/>
    </location>
</feature>
<feature type="compositionally biased region" description="Basic and acidic residues" evidence="14">
    <location>
        <begin position="16"/>
        <end position="41"/>
    </location>
</feature>
<dbReference type="Pfam" id="PF23561">
    <property type="entry name" value="zf-C2H2_15"/>
    <property type="match status" value="1"/>
</dbReference>
<keyword evidence="9" id="KW-0805">Transcription regulation</keyword>
<dbReference type="FunFam" id="3.30.160.60:FF:000359">
    <property type="entry name" value="GLIS family zinc finger 2"/>
    <property type="match status" value="1"/>
</dbReference>
<dbReference type="InterPro" id="IPR043359">
    <property type="entry name" value="GLI-like"/>
</dbReference>
<evidence type="ECO:0000256" key="3">
    <source>
        <dbReference type="ARBA" id="ARBA00022473"/>
    </source>
</evidence>
<keyword evidence="4" id="KW-0678">Repressor</keyword>
<dbReference type="GO" id="GO:0003677">
    <property type="term" value="F:DNA binding"/>
    <property type="evidence" value="ECO:0007669"/>
    <property type="project" value="UniProtKB-KW"/>
</dbReference>
<comment type="similarity">
    <text evidence="2">Belongs to the GLI C2H2-type zinc-finger protein family.</text>
</comment>
<keyword evidence="12" id="KW-0539">Nucleus</keyword>
<keyword evidence="7 13" id="KW-0863">Zinc-finger</keyword>
<feature type="region of interest" description="Disordered" evidence="14">
    <location>
        <begin position="351"/>
        <end position="379"/>
    </location>
</feature>
<evidence type="ECO:0000256" key="13">
    <source>
        <dbReference type="PROSITE-ProRule" id="PRU00042"/>
    </source>
</evidence>
<evidence type="ECO:0000256" key="9">
    <source>
        <dbReference type="ARBA" id="ARBA00023015"/>
    </source>
</evidence>
<dbReference type="PANTHER" id="PTHR45718">
    <property type="entry name" value="TRANSCRIPTIONAL ACTIVATOR CUBITUS INTERRUPTUS"/>
    <property type="match status" value="1"/>
</dbReference>
<evidence type="ECO:0000313" key="16">
    <source>
        <dbReference type="EMBL" id="KAL3880138.1"/>
    </source>
</evidence>
<dbReference type="InterPro" id="IPR013087">
    <property type="entry name" value="Znf_C2H2_type"/>
</dbReference>
<feature type="domain" description="C2H2-type" evidence="15">
    <location>
        <begin position="295"/>
        <end position="324"/>
    </location>
</feature>
<name>A0ABD3X5P0_SINWO</name>
<feature type="compositionally biased region" description="Basic and acidic residues" evidence="14">
    <location>
        <begin position="498"/>
        <end position="509"/>
    </location>
</feature>
<evidence type="ECO:0000259" key="15">
    <source>
        <dbReference type="PROSITE" id="PS50157"/>
    </source>
</evidence>
<sequence>MKSEVILNISARKLAAKAEKEEEERKIEEERKNKEAREKLSPLDFINQTVKEKQDRNDKTMTHSPTKAHIENNNAEEHIIHVPFGTSPVLPTGAQVSLPFPVSFSNSIIIHRDGLPHGSIPGVTEALTFTLPPVCLSETITTSPLLSHSILGSHVSGIPEEALIQTRHGTLLSSSGLSHFHLLPSELKERVMSAGIELQDCRWMNCDQKFVSMEDLVNHVNDQHVKVERPDVDYQCKWNGCPRRGKGFNARYKMLIHIRTHTNEKPHKCNLCGKSFSRLENLKIHNRSHTGEKPYICPFDGCGKAYSNSSDRFKHVRTHQEDKPYVCKMPGCNKRYTDPSSLRKHVRTHGHYFHESSSDSKTRTNSTISISSHSSQHSIDSGFCSRMLPSPNGFHPPPMPSPIPTLTLPHSHMIPMPGGLGSGNLLSTIASNPLLNGSINSIIHMPGLTSNPLLSSALLTPVPTQTISTQTEGEIVISHHSPPPHSQRSSRNGGSVHDGARLDPDEKSQECPLDLTTNPISPPGDVPLVSPVSPHDNSGSDASTDGVTHRWELINAT</sequence>
<evidence type="ECO:0000256" key="12">
    <source>
        <dbReference type="ARBA" id="ARBA00023242"/>
    </source>
</evidence>
<protein>
    <recommendedName>
        <fullName evidence="15">C2H2-type domain-containing protein</fullName>
    </recommendedName>
</protein>
<dbReference type="InterPro" id="IPR036236">
    <property type="entry name" value="Znf_C2H2_sf"/>
</dbReference>
<dbReference type="SUPFAM" id="SSF57667">
    <property type="entry name" value="beta-beta-alpha zinc fingers"/>
    <property type="match status" value="3"/>
</dbReference>
<keyword evidence="8" id="KW-0862">Zinc</keyword>
<evidence type="ECO:0000313" key="17">
    <source>
        <dbReference type="Proteomes" id="UP001634394"/>
    </source>
</evidence>
<evidence type="ECO:0000256" key="4">
    <source>
        <dbReference type="ARBA" id="ARBA00022491"/>
    </source>
</evidence>
<keyword evidence="10" id="KW-0238">DNA-binding</keyword>
<dbReference type="FunFam" id="3.30.160.60:FF:000357">
    <property type="entry name" value="GLIS family zinc finger 2"/>
    <property type="match status" value="1"/>
</dbReference>
<reference evidence="16 17" key="1">
    <citation type="submission" date="2024-11" db="EMBL/GenBank/DDBJ databases">
        <title>Chromosome-level genome assembly of the freshwater bivalve Anodonta woodiana.</title>
        <authorList>
            <person name="Chen X."/>
        </authorList>
    </citation>
    <scope>NUCLEOTIDE SEQUENCE [LARGE SCALE GENOMIC DNA]</scope>
    <source>
        <strain evidence="16">MN2024</strain>
        <tissue evidence="16">Gills</tissue>
    </source>
</reference>
<feature type="domain" description="C2H2-type" evidence="15">
    <location>
        <begin position="325"/>
        <end position="349"/>
    </location>
</feature>
<dbReference type="FunFam" id="3.30.160.60:FF:000019">
    <property type="entry name" value="GLI family zinc finger 3"/>
    <property type="match status" value="1"/>
</dbReference>
<dbReference type="EMBL" id="JBJQND010000004">
    <property type="protein sequence ID" value="KAL3880138.1"/>
    <property type="molecule type" value="Genomic_DNA"/>
</dbReference>
<feature type="compositionally biased region" description="Basic and acidic residues" evidence="14">
    <location>
        <begin position="352"/>
        <end position="362"/>
    </location>
</feature>
<organism evidence="16 17">
    <name type="scientific">Sinanodonta woodiana</name>
    <name type="common">Chinese pond mussel</name>
    <name type="synonym">Anodonta woodiana</name>
    <dbReference type="NCBI Taxonomy" id="1069815"/>
    <lineage>
        <taxon>Eukaryota</taxon>
        <taxon>Metazoa</taxon>
        <taxon>Spiralia</taxon>
        <taxon>Lophotrochozoa</taxon>
        <taxon>Mollusca</taxon>
        <taxon>Bivalvia</taxon>
        <taxon>Autobranchia</taxon>
        <taxon>Heteroconchia</taxon>
        <taxon>Palaeoheterodonta</taxon>
        <taxon>Unionida</taxon>
        <taxon>Unionoidea</taxon>
        <taxon>Unionidae</taxon>
        <taxon>Unioninae</taxon>
        <taxon>Sinanodonta</taxon>
    </lineage>
</organism>
<evidence type="ECO:0000256" key="8">
    <source>
        <dbReference type="ARBA" id="ARBA00022833"/>
    </source>
</evidence>
<evidence type="ECO:0000256" key="1">
    <source>
        <dbReference type="ARBA" id="ARBA00004123"/>
    </source>
</evidence>
<keyword evidence="6" id="KW-0677">Repeat</keyword>
<feature type="compositionally biased region" description="Low complexity" evidence="14">
    <location>
        <begin position="363"/>
        <end position="379"/>
    </location>
</feature>
<keyword evidence="17" id="KW-1185">Reference proteome</keyword>
<evidence type="ECO:0000256" key="14">
    <source>
        <dbReference type="SAM" id="MobiDB-lite"/>
    </source>
</evidence>
<feature type="region of interest" description="Disordered" evidence="14">
    <location>
        <begin position="477"/>
        <end position="548"/>
    </location>
</feature>
<feature type="region of interest" description="Disordered" evidence="14">
    <location>
        <begin position="13"/>
        <end position="43"/>
    </location>
</feature>
<gene>
    <name evidence="16" type="ORF">ACJMK2_032403</name>
</gene>
<evidence type="ECO:0000256" key="6">
    <source>
        <dbReference type="ARBA" id="ARBA00022737"/>
    </source>
</evidence>
<feature type="domain" description="C2H2-type" evidence="15">
    <location>
        <begin position="267"/>
        <end position="294"/>
    </location>
</feature>
<dbReference type="Proteomes" id="UP001634394">
    <property type="component" value="Unassembled WGS sequence"/>
</dbReference>
<dbReference type="AlphaFoldDB" id="A0ABD3X5P0"/>
<dbReference type="PROSITE" id="PS00028">
    <property type="entry name" value="ZINC_FINGER_C2H2_1"/>
    <property type="match status" value="3"/>
</dbReference>
<dbReference type="Pfam" id="PF00096">
    <property type="entry name" value="zf-C2H2"/>
    <property type="match status" value="3"/>
</dbReference>
<evidence type="ECO:0000256" key="2">
    <source>
        <dbReference type="ARBA" id="ARBA00010831"/>
    </source>
</evidence>
<comment type="subcellular location">
    <subcellularLocation>
        <location evidence="1">Nucleus</location>
    </subcellularLocation>
</comment>
<dbReference type="GO" id="GO:0008270">
    <property type="term" value="F:zinc ion binding"/>
    <property type="evidence" value="ECO:0007669"/>
    <property type="project" value="UniProtKB-KW"/>
</dbReference>
<evidence type="ECO:0000256" key="10">
    <source>
        <dbReference type="ARBA" id="ARBA00023125"/>
    </source>
</evidence>
<keyword evidence="3" id="KW-0217">Developmental protein</keyword>
<evidence type="ECO:0000256" key="11">
    <source>
        <dbReference type="ARBA" id="ARBA00023163"/>
    </source>
</evidence>
<dbReference type="PROSITE" id="PS50157">
    <property type="entry name" value="ZINC_FINGER_C2H2_2"/>
    <property type="match status" value="4"/>
</dbReference>
<dbReference type="SMART" id="SM00355">
    <property type="entry name" value="ZnF_C2H2"/>
    <property type="match status" value="5"/>
</dbReference>
<keyword evidence="11" id="KW-0804">Transcription</keyword>
<evidence type="ECO:0000256" key="5">
    <source>
        <dbReference type="ARBA" id="ARBA00022723"/>
    </source>
</evidence>
<dbReference type="PANTHER" id="PTHR45718:SF8">
    <property type="entry name" value="GLIS FAMILY ZINC FINGER 2"/>
    <property type="match status" value="1"/>
</dbReference>
<dbReference type="FunFam" id="3.30.160.60:FF:000310">
    <property type="entry name" value="GLIS family zinc finger 2"/>
    <property type="match status" value="1"/>
</dbReference>
<dbReference type="GO" id="GO:0005634">
    <property type="term" value="C:nucleus"/>
    <property type="evidence" value="ECO:0007669"/>
    <property type="project" value="UniProtKB-SubCell"/>
</dbReference>
<proteinExistence type="inferred from homology"/>
<dbReference type="InterPro" id="IPR056436">
    <property type="entry name" value="Znf-C2H2_ZIC1-5/GLI1-3-like"/>
</dbReference>